<dbReference type="EMBL" id="QGGI01000004">
    <property type="protein sequence ID" value="PWJ95633.1"/>
    <property type="molecule type" value="Genomic_DNA"/>
</dbReference>
<evidence type="ECO:0000259" key="1">
    <source>
        <dbReference type="PROSITE" id="PS51186"/>
    </source>
</evidence>
<name>A0AA45HJ21_9BACT</name>
<dbReference type="Proteomes" id="UP000245921">
    <property type="component" value="Unassembled WGS sequence"/>
</dbReference>
<dbReference type="PROSITE" id="PS51186">
    <property type="entry name" value="GNAT"/>
    <property type="match status" value="1"/>
</dbReference>
<proteinExistence type="predicted"/>
<dbReference type="AlphaFoldDB" id="A0AA45HJ21"/>
<keyword evidence="2" id="KW-0687">Ribonucleoprotein</keyword>
<dbReference type="Gene3D" id="3.40.630.30">
    <property type="match status" value="1"/>
</dbReference>
<evidence type="ECO:0000313" key="3">
    <source>
        <dbReference type="Proteomes" id="UP000245921"/>
    </source>
</evidence>
<sequence length="166" mass="19390">MIRKAIKDDISKIVNIMKDVVNKMISEGNPQWDSSYPTKDIYLKDIENEDLYVFIKGDQIVAAACINQIQAEEYKNIKWKISSDNSFVIHRIIIDPNFQNQGIAVDFMKFAEKLAIKSNVFSIRIDTFSMNKKAQNLFKKLGYFEVGKVYFRNKKEPFICFEKNII</sequence>
<dbReference type="InterPro" id="IPR016181">
    <property type="entry name" value="Acyl_CoA_acyltransferase"/>
</dbReference>
<dbReference type="RefSeq" id="WP_109604171.1">
    <property type="nucleotide sequence ID" value="NZ_QGGI01000004.1"/>
</dbReference>
<dbReference type="Pfam" id="PF00583">
    <property type="entry name" value="Acetyltransf_1"/>
    <property type="match status" value="1"/>
</dbReference>
<feature type="domain" description="N-acetyltransferase" evidence="1">
    <location>
        <begin position="1"/>
        <end position="166"/>
    </location>
</feature>
<protein>
    <submittedName>
        <fullName evidence="2">Ribosomal protein S18 acetylase RimI-like enzyme</fullName>
    </submittedName>
</protein>
<dbReference type="GO" id="GO:0016747">
    <property type="term" value="F:acyltransferase activity, transferring groups other than amino-acyl groups"/>
    <property type="evidence" value="ECO:0007669"/>
    <property type="project" value="InterPro"/>
</dbReference>
<dbReference type="SUPFAM" id="SSF55729">
    <property type="entry name" value="Acyl-CoA N-acyltransferases (Nat)"/>
    <property type="match status" value="1"/>
</dbReference>
<organism evidence="2 3">
    <name type="scientific">Oceanotoga teriensis</name>
    <dbReference type="NCBI Taxonomy" id="515440"/>
    <lineage>
        <taxon>Bacteria</taxon>
        <taxon>Thermotogati</taxon>
        <taxon>Thermotogota</taxon>
        <taxon>Thermotogae</taxon>
        <taxon>Petrotogales</taxon>
        <taxon>Petrotogaceae</taxon>
        <taxon>Oceanotoga</taxon>
    </lineage>
</organism>
<evidence type="ECO:0000313" key="2">
    <source>
        <dbReference type="EMBL" id="PWJ95633.1"/>
    </source>
</evidence>
<accession>A0AA45HJ21</accession>
<keyword evidence="2" id="KW-0689">Ribosomal protein</keyword>
<gene>
    <name evidence="2" type="ORF">C7380_10447</name>
</gene>
<dbReference type="GO" id="GO:0005840">
    <property type="term" value="C:ribosome"/>
    <property type="evidence" value="ECO:0007669"/>
    <property type="project" value="UniProtKB-KW"/>
</dbReference>
<keyword evidence="3" id="KW-1185">Reference proteome</keyword>
<dbReference type="CDD" id="cd04301">
    <property type="entry name" value="NAT_SF"/>
    <property type="match status" value="1"/>
</dbReference>
<dbReference type="InterPro" id="IPR000182">
    <property type="entry name" value="GNAT_dom"/>
</dbReference>
<reference evidence="2 3" key="1">
    <citation type="submission" date="2018-05" db="EMBL/GenBank/DDBJ databases">
        <title>Genomic Encyclopedia of Type Strains, Phase IV (KMG-IV): sequencing the most valuable type-strain genomes for metagenomic binning, comparative biology and taxonomic classification.</title>
        <authorList>
            <person name="Goeker M."/>
        </authorList>
    </citation>
    <scope>NUCLEOTIDE SEQUENCE [LARGE SCALE GENOMIC DNA]</scope>
    <source>
        <strain evidence="2 3">DSM 24906</strain>
    </source>
</reference>
<comment type="caution">
    <text evidence="2">The sequence shown here is derived from an EMBL/GenBank/DDBJ whole genome shotgun (WGS) entry which is preliminary data.</text>
</comment>